<dbReference type="PANTHER" id="PTHR19143:SF458">
    <property type="entry name" value="FIBRINOGEN C-TERMINAL DOMAIN-CONTAINING PROTEIN-RELATED"/>
    <property type="match status" value="1"/>
</dbReference>
<organism evidence="3 4">
    <name type="scientific">Branchiostoma lanceolatum</name>
    <name type="common">Common lancelet</name>
    <name type="synonym">Amphioxus lanceolatum</name>
    <dbReference type="NCBI Taxonomy" id="7740"/>
    <lineage>
        <taxon>Eukaryota</taxon>
        <taxon>Metazoa</taxon>
        <taxon>Chordata</taxon>
        <taxon>Cephalochordata</taxon>
        <taxon>Leptocardii</taxon>
        <taxon>Amphioxiformes</taxon>
        <taxon>Branchiostomatidae</taxon>
        <taxon>Branchiostoma</taxon>
    </lineage>
</organism>
<proteinExistence type="predicted"/>
<dbReference type="SUPFAM" id="SSF158791">
    <property type="entry name" value="MgtE N-terminal domain-like"/>
    <property type="match status" value="1"/>
</dbReference>
<dbReference type="SMART" id="SM00186">
    <property type="entry name" value="FBG"/>
    <property type="match status" value="1"/>
</dbReference>
<dbReference type="Pfam" id="PF00147">
    <property type="entry name" value="Fibrinogen_C"/>
    <property type="match status" value="1"/>
</dbReference>
<evidence type="ECO:0000256" key="1">
    <source>
        <dbReference type="SAM" id="Coils"/>
    </source>
</evidence>
<evidence type="ECO:0000313" key="4">
    <source>
        <dbReference type="Proteomes" id="UP000838412"/>
    </source>
</evidence>
<dbReference type="OrthoDB" id="10336338at2759"/>
<sequence>MLDLLLTLSLDDMLDLLLALSPDDMLDLLLALSPNNMLDLLLTLSLDDMLDLLLTLSPDDMLDLLLTLSLDDMLDLLLTLSPNDMLDLLLALSPNNMLDLLLALSLVLNNTLDLLLTLSPDDMLDLLLALSPDDMLDLLLALSPDDMLDLLLTLSLNDMLDLLFALSLVLNNTLDLLLTLSPGDMLDLLLTLSLDHTLDLLLALSLDHTLDLLLALSLQKKYQQKTEGRFKALEAQLAKQKAALAKVQKHVADIVGPTEKPEGKETTTATASEDMAMNEEKIPAARQRKRLIRATPNAKATPLSLQATMPEPEPQAAIRGIQTGGMNNYPKKDCADWYMAGFNDDEPRHIQPRGTYAKHEVYCEMDTEGGWTVIHARKGRIPNFYTRPWDDFKRGFHMRGWDSFWLGNDLIHNITRQKTYELKVIGTMPGGNPTVAARYTMFLVEDEAKRYKLRLGDFVGDDADNMLEANNGQPFVTIDRRGEEYSYSFPIGWWASEYDKVHFPRDALHSSFPPFMQMEELKMMIKPA</sequence>
<protein>
    <submittedName>
        <fullName evidence="3">TNR protein</fullName>
    </submittedName>
</protein>
<gene>
    <name evidence="3" type="primary">TNR</name>
    <name evidence="3" type="ORF">BLAG_LOCUS23971</name>
</gene>
<accession>A0A8K0AAE0</accession>
<reference evidence="3" key="1">
    <citation type="submission" date="2022-01" db="EMBL/GenBank/DDBJ databases">
        <authorList>
            <person name="Braso-Vives M."/>
        </authorList>
    </citation>
    <scope>NUCLEOTIDE SEQUENCE</scope>
</reference>
<dbReference type="PROSITE" id="PS51406">
    <property type="entry name" value="FIBRINOGEN_C_2"/>
    <property type="match status" value="1"/>
</dbReference>
<dbReference type="PANTHER" id="PTHR19143">
    <property type="entry name" value="FIBRINOGEN/TENASCIN/ANGIOPOEITIN"/>
    <property type="match status" value="1"/>
</dbReference>
<keyword evidence="1" id="KW-0175">Coiled coil</keyword>
<feature type="domain" description="Fibrinogen C-terminal" evidence="2">
    <location>
        <begin position="325"/>
        <end position="494"/>
    </location>
</feature>
<keyword evidence="4" id="KW-1185">Reference proteome</keyword>
<dbReference type="AlphaFoldDB" id="A0A8K0AAE0"/>
<dbReference type="InterPro" id="IPR014716">
    <property type="entry name" value="Fibrinogen_a/b/g_C_1"/>
</dbReference>
<dbReference type="Proteomes" id="UP000838412">
    <property type="component" value="Chromosome 8"/>
</dbReference>
<dbReference type="InterPro" id="IPR036056">
    <property type="entry name" value="Fibrinogen-like_C"/>
</dbReference>
<feature type="coiled-coil region" evidence="1">
    <location>
        <begin position="223"/>
        <end position="250"/>
    </location>
</feature>
<dbReference type="EMBL" id="OV696693">
    <property type="protein sequence ID" value="CAH1272280.1"/>
    <property type="molecule type" value="Genomic_DNA"/>
</dbReference>
<dbReference type="InterPro" id="IPR050373">
    <property type="entry name" value="Fibrinogen_C-term_domain"/>
</dbReference>
<dbReference type="InterPro" id="IPR002181">
    <property type="entry name" value="Fibrinogen_a/b/g_C_dom"/>
</dbReference>
<dbReference type="Gene3D" id="3.90.215.10">
    <property type="entry name" value="Gamma Fibrinogen, chain A, domain 1"/>
    <property type="match status" value="1"/>
</dbReference>
<dbReference type="GO" id="GO:0005615">
    <property type="term" value="C:extracellular space"/>
    <property type="evidence" value="ECO:0007669"/>
    <property type="project" value="TreeGrafter"/>
</dbReference>
<evidence type="ECO:0000259" key="2">
    <source>
        <dbReference type="PROSITE" id="PS51406"/>
    </source>
</evidence>
<name>A0A8K0AAE0_BRALA</name>
<dbReference type="SUPFAM" id="SSF56496">
    <property type="entry name" value="Fibrinogen C-terminal domain-like"/>
    <property type="match status" value="1"/>
</dbReference>
<evidence type="ECO:0000313" key="3">
    <source>
        <dbReference type="EMBL" id="CAH1272280.1"/>
    </source>
</evidence>